<evidence type="ECO:0000313" key="2">
    <source>
        <dbReference type="EMBL" id="KAK1409421.1"/>
    </source>
</evidence>
<proteinExistence type="predicted"/>
<evidence type="ECO:0000313" key="3">
    <source>
        <dbReference type="Proteomes" id="UP001229421"/>
    </source>
</evidence>
<evidence type="ECO:0000256" key="1">
    <source>
        <dbReference type="SAM" id="SignalP"/>
    </source>
</evidence>
<keyword evidence="1" id="KW-0732">Signal</keyword>
<dbReference type="AlphaFoldDB" id="A0AAD8JVD4"/>
<dbReference type="Proteomes" id="UP001229421">
    <property type="component" value="Unassembled WGS sequence"/>
</dbReference>
<protein>
    <submittedName>
        <fullName evidence="2">Uncharacterized protein</fullName>
    </submittedName>
</protein>
<dbReference type="EMBL" id="JAUHHV010000010">
    <property type="protein sequence ID" value="KAK1409421.1"/>
    <property type="molecule type" value="Genomic_DNA"/>
</dbReference>
<sequence length="105" mass="11923">MRNGCTWHAIIVWCKLPAFIVANVEDLLKLSSSWSLQSETKTIGRIPIMSTTYKLLMHNVLIRYSIHSISVERASKVMQVGFSIDVRLLVFNNLQEGAGKDHSFM</sequence>
<comment type="caution">
    <text evidence="2">The sequence shown here is derived from an EMBL/GenBank/DDBJ whole genome shotgun (WGS) entry which is preliminary data.</text>
</comment>
<keyword evidence="3" id="KW-1185">Reference proteome</keyword>
<name>A0AAD8JVD4_TARER</name>
<gene>
    <name evidence="2" type="ORF">QVD17_35947</name>
</gene>
<organism evidence="2 3">
    <name type="scientific">Tagetes erecta</name>
    <name type="common">African marigold</name>
    <dbReference type="NCBI Taxonomy" id="13708"/>
    <lineage>
        <taxon>Eukaryota</taxon>
        <taxon>Viridiplantae</taxon>
        <taxon>Streptophyta</taxon>
        <taxon>Embryophyta</taxon>
        <taxon>Tracheophyta</taxon>
        <taxon>Spermatophyta</taxon>
        <taxon>Magnoliopsida</taxon>
        <taxon>eudicotyledons</taxon>
        <taxon>Gunneridae</taxon>
        <taxon>Pentapetalae</taxon>
        <taxon>asterids</taxon>
        <taxon>campanulids</taxon>
        <taxon>Asterales</taxon>
        <taxon>Asteraceae</taxon>
        <taxon>Asteroideae</taxon>
        <taxon>Heliantheae alliance</taxon>
        <taxon>Tageteae</taxon>
        <taxon>Tagetes</taxon>
    </lineage>
</organism>
<reference evidence="2" key="1">
    <citation type="journal article" date="2023" name="bioRxiv">
        <title>Improved chromosome-level genome assembly for marigold (Tagetes erecta).</title>
        <authorList>
            <person name="Jiang F."/>
            <person name="Yuan L."/>
            <person name="Wang S."/>
            <person name="Wang H."/>
            <person name="Xu D."/>
            <person name="Wang A."/>
            <person name="Fan W."/>
        </authorList>
    </citation>
    <scope>NUCLEOTIDE SEQUENCE</scope>
    <source>
        <strain evidence="2">WSJ</strain>
        <tissue evidence="2">Leaf</tissue>
    </source>
</reference>
<feature type="signal peptide" evidence="1">
    <location>
        <begin position="1"/>
        <end position="22"/>
    </location>
</feature>
<accession>A0AAD8JVD4</accession>
<feature type="chain" id="PRO_5042102662" evidence="1">
    <location>
        <begin position="23"/>
        <end position="105"/>
    </location>
</feature>